<dbReference type="Proteomes" id="UP001172630">
    <property type="component" value="Unassembled WGS sequence"/>
</dbReference>
<proteinExistence type="predicted"/>
<dbReference type="RefSeq" id="WP_285884718.1">
    <property type="nucleotide sequence ID" value="NZ_JARFYN010000106.1"/>
</dbReference>
<comment type="caution">
    <text evidence="1">The sequence shown here is derived from an EMBL/GenBank/DDBJ whole genome shotgun (WGS) entry which is preliminary data.</text>
</comment>
<reference evidence="1" key="1">
    <citation type="submission" date="2023-06" db="EMBL/GenBank/DDBJ databases">
        <title>Phylogenetic Diversity of Rhizobium strains.</title>
        <authorList>
            <person name="Moura F.T."/>
            <person name="Helene L.C.F."/>
            <person name="Hungria M."/>
        </authorList>
    </citation>
    <scope>NUCLEOTIDE SEQUENCE</scope>
    <source>
        <strain evidence="1">CCGE524</strain>
    </source>
</reference>
<sequence length="75" mass="8202">METIDDQKAGFLDAGDLAACQSVFDELLKDIEVAKDSEEAEHIAALVIHLYRHGIRDLAHLKVMVASAPGFFGTF</sequence>
<accession>A0ABT7KQ41</accession>
<evidence type="ECO:0000313" key="1">
    <source>
        <dbReference type="EMBL" id="MDL2410751.1"/>
    </source>
</evidence>
<evidence type="ECO:0000313" key="2">
    <source>
        <dbReference type="Proteomes" id="UP001172630"/>
    </source>
</evidence>
<organism evidence="1 2">
    <name type="scientific">Rhizobium calliandrae</name>
    <dbReference type="NCBI Taxonomy" id="1312182"/>
    <lineage>
        <taxon>Bacteria</taxon>
        <taxon>Pseudomonadati</taxon>
        <taxon>Pseudomonadota</taxon>
        <taxon>Alphaproteobacteria</taxon>
        <taxon>Hyphomicrobiales</taxon>
        <taxon>Rhizobiaceae</taxon>
        <taxon>Rhizobium/Agrobacterium group</taxon>
        <taxon>Rhizobium</taxon>
    </lineage>
</organism>
<dbReference type="EMBL" id="JARFYN010000106">
    <property type="protein sequence ID" value="MDL2410751.1"/>
    <property type="molecule type" value="Genomic_DNA"/>
</dbReference>
<protein>
    <recommendedName>
        <fullName evidence="3">DUF2783 domain-containing protein</fullName>
    </recommendedName>
</protein>
<keyword evidence="2" id="KW-1185">Reference proteome</keyword>
<gene>
    <name evidence="1" type="ORF">PY650_35430</name>
</gene>
<evidence type="ECO:0008006" key="3">
    <source>
        <dbReference type="Google" id="ProtNLM"/>
    </source>
</evidence>
<name>A0ABT7KQ41_9HYPH</name>